<dbReference type="Pfam" id="PF05699">
    <property type="entry name" value="Dimer_Tnp_hAT"/>
    <property type="match status" value="1"/>
</dbReference>
<keyword evidence="3" id="KW-1185">Reference proteome</keyword>
<dbReference type="Proteomes" id="UP001459277">
    <property type="component" value="Unassembled WGS sequence"/>
</dbReference>
<dbReference type="InterPro" id="IPR012337">
    <property type="entry name" value="RNaseH-like_sf"/>
</dbReference>
<feature type="domain" description="HAT C-terminal dimerisation" evidence="1">
    <location>
        <begin position="1"/>
        <end position="48"/>
    </location>
</feature>
<dbReference type="PANTHER" id="PTHR23272:SF166">
    <property type="entry name" value="ZINC FINGER BED DOMAIN-CONTAINING PROTEIN RICESLEEPER 2-LIKE ISOFORM X1"/>
    <property type="match status" value="1"/>
</dbReference>
<evidence type="ECO:0000313" key="2">
    <source>
        <dbReference type="EMBL" id="KAK9998509.1"/>
    </source>
</evidence>
<organism evidence="2 3">
    <name type="scientific">Lithocarpus litseifolius</name>
    <dbReference type="NCBI Taxonomy" id="425828"/>
    <lineage>
        <taxon>Eukaryota</taxon>
        <taxon>Viridiplantae</taxon>
        <taxon>Streptophyta</taxon>
        <taxon>Embryophyta</taxon>
        <taxon>Tracheophyta</taxon>
        <taxon>Spermatophyta</taxon>
        <taxon>Magnoliopsida</taxon>
        <taxon>eudicotyledons</taxon>
        <taxon>Gunneridae</taxon>
        <taxon>Pentapetalae</taxon>
        <taxon>rosids</taxon>
        <taxon>fabids</taxon>
        <taxon>Fagales</taxon>
        <taxon>Fagaceae</taxon>
        <taxon>Lithocarpus</taxon>
    </lineage>
</organism>
<evidence type="ECO:0000259" key="1">
    <source>
        <dbReference type="Pfam" id="PF05699"/>
    </source>
</evidence>
<dbReference type="AlphaFoldDB" id="A0AAW2CP67"/>
<name>A0AAW2CP67_9ROSI</name>
<reference evidence="2 3" key="1">
    <citation type="submission" date="2024-01" db="EMBL/GenBank/DDBJ databases">
        <title>A telomere-to-telomere, gap-free genome of sweet tea (Lithocarpus litseifolius).</title>
        <authorList>
            <person name="Zhou J."/>
        </authorList>
    </citation>
    <scope>NUCLEOTIDE SEQUENCE [LARGE SCALE GENOMIC DNA]</scope>
    <source>
        <strain evidence="2">Zhou-2022a</strain>
        <tissue evidence="2">Leaf</tissue>
    </source>
</reference>
<protein>
    <recommendedName>
        <fullName evidence="1">HAT C-terminal dimerisation domain-containing protein</fullName>
    </recommendedName>
</protein>
<comment type="caution">
    <text evidence="2">The sequence shown here is derived from an EMBL/GenBank/DDBJ whole genome shotgun (WGS) entry which is preliminary data.</text>
</comment>
<dbReference type="PANTHER" id="PTHR23272">
    <property type="entry name" value="BED FINGER-RELATED"/>
    <property type="match status" value="1"/>
</dbReference>
<dbReference type="EMBL" id="JAZDWU010000006">
    <property type="protein sequence ID" value="KAK9998509.1"/>
    <property type="molecule type" value="Genomic_DNA"/>
</dbReference>
<dbReference type="SUPFAM" id="SSF53098">
    <property type="entry name" value="Ribonuclease H-like"/>
    <property type="match status" value="1"/>
</dbReference>
<evidence type="ECO:0000313" key="3">
    <source>
        <dbReference type="Proteomes" id="UP001459277"/>
    </source>
</evidence>
<gene>
    <name evidence="2" type="ORF">SO802_018112</name>
</gene>
<accession>A0AAW2CP67</accession>
<dbReference type="InterPro" id="IPR008906">
    <property type="entry name" value="HATC_C_dom"/>
</dbReference>
<dbReference type="GO" id="GO:0046983">
    <property type="term" value="F:protein dimerization activity"/>
    <property type="evidence" value="ECO:0007669"/>
    <property type="project" value="InterPro"/>
</dbReference>
<proteinExistence type="predicted"/>
<sequence length="81" mass="8868">MAHDILSISITIVASESAFNIGGHILDKFRNSLLPQTVEALLCARDWLYGAPAICDFEEESLVKDFGSLCLSQSSSYVDED</sequence>